<feature type="transmembrane region" description="Helical" evidence="7">
    <location>
        <begin position="235"/>
        <end position="254"/>
    </location>
</feature>
<comment type="subcellular location">
    <subcellularLocation>
        <location evidence="1">Cell membrane</location>
        <topology evidence="1">Multi-pass membrane protein</topology>
    </subcellularLocation>
</comment>
<gene>
    <name evidence="9" type="ORF">UFOPK2761_02814</name>
</gene>
<evidence type="ECO:0000256" key="1">
    <source>
        <dbReference type="ARBA" id="ARBA00004651"/>
    </source>
</evidence>
<feature type="domain" description="EccD-like transmembrane" evidence="8">
    <location>
        <begin position="128"/>
        <end position="456"/>
    </location>
</feature>
<reference evidence="9" key="1">
    <citation type="submission" date="2020-05" db="EMBL/GenBank/DDBJ databases">
        <authorList>
            <person name="Chiriac C."/>
            <person name="Salcher M."/>
            <person name="Ghai R."/>
            <person name="Kavagutti S V."/>
        </authorList>
    </citation>
    <scope>NUCLEOTIDE SEQUENCE</scope>
</reference>
<dbReference type="Pfam" id="PF19053">
    <property type="entry name" value="EccD"/>
    <property type="match status" value="1"/>
</dbReference>
<evidence type="ECO:0000313" key="9">
    <source>
        <dbReference type="EMBL" id="CAB4763331.1"/>
    </source>
</evidence>
<feature type="transmembrane region" description="Helical" evidence="7">
    <location>
        <begin position="344"/>
        <end position="361"/>
    </location>
</feature>
<dbReference type="NCBIfam" id="TIGR03920">
    <property type="entry name" value="T7SS_EccD"/>
    <property type="match status" value="1"/>
</dbReference>
<evidence type="ECO:0000256" key="3">
    <source>
        <dbReference type="ARBA" id="ARBA00022475"/>
    </source>
</evidence>
<protein>
    <submittedName>
        <fullName evidence="9">Unannotated protein</fullName>
    </submittedName>
</protein>
<dbReference type="InterPro" id="IPR024962">
    <property type="entry name" value="YukD-like"/>
</dbReference>
<dbReference type="GO" id="GO:0005886">
    <property type="term" value="C:plasma membrane"/>
    <property type="evidence" value="ECO:0007669"/>
    <property type="project" value="UniProtKB-SubCell"/>
</dbReference>
<dbReference type="InterPro" id="IPR006707">
    <property type="entry name" value="T7SS_EccD"/>
</dbReference>
<accession>A0A6J6UTN8</accession>
<keyword evidence="5 7" id="KW-1133">Transmembrane helix</keyword>
<keyword evidence="3" id="KW-1003">Cell membrane</keyword>
<keyword evidence="6 7" id="KW-0472">Membrane</keyword>
<dbReference type="Pfam" id="PF08817">
    <property type="entry name" value="YukD"/>
    <property type="match status" value="1"/>
</dbReference>
<feature type="transmembrane region" description="Helical" evidence="7">
    <location>
        <begin position="373"/>
        <end position="394"/>
    </location>
</feature>
<evidence type="ECO:0000256" key="7">
    <source>
        <dbReference type="SAM" id="Phobius"/>
    </source>
</evidence>
<dbReference type="Gene3D" id="3.10.20.90">
    <property type="entry name" value="Phosphatidylinositol 3-kinase Catalytic Subunit, Chain A, domain 1"/>
    <property type="match status" value="1"/>
</dbReference>
<feature type="transmembrane region" description="Helical" evidence="7">
    <location>
        <begin position="432"/>
        <end position="452"/>
    </location>
</feature>
<evidence type="ECO:0000256" key="2">
    <source>
        <dbReference type="ARBA" id="ARBA00006162"/>
    </source>
</evidence>
<feature type="transmembrane region" description="Helical" evidence="7">
    <location>
        <begin position="208"/>
        <end position="228"/>
    </location>
</feature>
<dbReference type="EMBL" id="CAEZYQ010000027">
    <property type="protein sequence ID" value="CAB4763331.1"/>
    <property type="molecule type" value="Genomic_DNA"/>
</dbReference>
<evidence type="ECO:0000256" key="6">
    <source>
        <dbReference type="ARBA" id="ARBA00023136"/>
    </source>
</evidence>
<organism evidence="9">
    <name type="scientific">freshwater metagenome</name>
    <dbReference type="NCBI Taxonomy" id="449393"/>
    <lineage>
        <taxon>unclassified sequences</taxon>
        <taxon>metagenomes</taxon>
        <taxon>ecological metagenomes</taxon>
    </lineage>
</organism>
<feature type="transmembrane region" description="Helical" evidence="7">
    <location>
        <begin position="266"/>
        <end position="286"/>
    </location>
</feature>
<feature type="transmembrane region" description="Helical" evidence="7">
    <location>
        <begin position="400"/>
        <end position="420"/>
    </location>
</feature>
<feature type="transmembrane region" description="Helical" evidence="7">
    <location>
        <begin position="182"/>
        <end position="202"/>
    </location>
</feature>
<feature type="transmembrane region" description="Helical" evidence="7">
    <location>
        <begin position="318"/>
        <end position="338"/>
    </location>
</feature>
<evidence type="ECO:0000256" key="4">
    <source>
        <dbReference type="ARBA" id="ARBA00022692"/>
    </source>
</evidence>
<evidence type="ECO:0000256" key="5">
    <source>
        <dbReference type="ARBA" id="ARBA00022989"/>
    </source>
</evidence>
<dbReference type="AlphaFoldDB" id="A0A6J6UTN8"/>
<feature type="transmembrane region" description="Helical" evidence="7">
    <location>
        <begin position="130"/>
        <end position="148"/>
    </location>
</feature>
<comment type="similarity">
    <text evidence="2">Belongs to the EccD/Snm4 family.</text>
</comment>
<sequence>MTTAPPSAAGTPSVASGLVRVTVASGSRRVDLVLPGAVPVAELVPELARSVGLLDALTVHGGYAVTTAEGRRLSGDVGLLVQGVEDGGLLTVTAGVDEEPPRVYDDVVEAMTDVVERDLRPWSPASGRRTALVAAGLLLVLGAGSLLLQTDSALAGTAAVVVAAALLGGAVVLSRVQGERDAAVAVAWTSGLYAAVAGLLLAPEGDLFGLPVAMAGLGALAAGLLALLAVGEGRALVLPPAIVGAVFLVSGLLLDGTGAEPARVLVGLLVLLVVCGSVFPWLALGVTGRNVEQIYSVTDITADPEEIDPAEVGSDARLAHEILVSIGATVGLLLVAVAPLAVGAGLAGTLLAVVCALVLMLRTRQYRTGTEVLVGLVSGLLGLVSVAASLLWLHPDWRPTTAVVLAATGGILLAVTLVPSAPSVRRARLGDVAETVALVALLPLAVLATGLFDAISG</sequence>
<dbReference type="InterPro" id="IPR044049">
    <property type="entry name" value="EccD_transm"/>
</dbReference>
<feature type="transmembrane region" description="Helical" evidence="7">
    <location>
        <begin position="154"/>
        <end position="173"/>
    </location>
</feature>
<keyword evidence="4 7" id="KW-0812">Transmembrane</keyword>
<name>A0A6J6UTN8_9ZZZZ</name>
<proteinExistence type="inferred from homology"/>
<evidence type="ECO:0000259" key="8">
    <source>
        <dbReference type="Pfam" id="PF19053"/>
    </source>
</evidence>